<evidence type="ECO:0000256" key="6">
    <source>
        <dbReference type="ARBA" id="ARBA00031471"/>
    </source>
</evidence>
<evidence type="ECO:0000256" key="2">
    <source>
        <dbReference type="ARBA" id="ARBA00017524"/>
    </source>
</evidence>
<dbReference type="AlphaFoldDB" id="A0A7R9LH69"/>
<name>A0A7R9LH69_9ACAR</name>
<keyword evidence="11" id="KW-1185">Reference proteome</keyword>
<evidence type="ECO:0000259" key="8">
    <source>
        <dbReference type="Pfam" id="PF07393"/>
    </source>
</evidence>
<dbReference type="PANTHER" id="PTHR12100">
    <property type="entry name" value="SEC10"/>
    <property type="match status" value="1"/>
</dbReference>
<protein>
    <recommendedName>
        <fullName evidence="2">Exocyst complex component 5</fullName>
    </recommendedName>
    <alternativeName>
        <fullName evidence="6">Exocyst complex component Sec10</fullName>
    </alternativeName>
</protein>
<organism evidence="10">
    <name type="scientific">Oppiella nova</name>
    <dbReference type="NCBI Taxonomy" id="334625"/>
    <lineage>
        <taxon>Eukaryota</taxon>
        <taxon>Metazoa</taxon>
        <taxon>Ecdysozoa</taxon>
        <taxon>Arthropoda</taxon>
        <taxon>Chelicerata</taxon>
        <taxon>Arachnida</taxon>
        <taxon>Acari</taxon>
        <taxon>Acariformes</taxon>
        <taxon>Sarcoptiformes</taxon>
        <taxon>Oribatida</taxon>
        <taxon>Brachypylina</taxon>
        <taxon>Oppioidea</taxon>
        <taxon>Oppiidae</taxon>
        <taxon>Oppiella</taxon>
    </lineage>
</organism>
<keyword evidence="5 7" id="KW-0175">Coiled coil</keyword>
<evidence type="ECO:0000256" key="1">
    <source>
        <dbReference type="ARBA" id="ARBA00006572"/>
    </source>
</evidence>
<evidence type="ECO:0000256" key="4">
    <source>
        <dbReference type="ARBA" id="ARBA00022483"/>
    </source>
</evidence>
<dbReference type="Pfam" id="PF20667">
    <property type="entry name" value="Sec10_N"/>
    <property type="match status" value="1"/>
</dbReference>
<dbReference type="PANTHER" id="PTHR12100:SF0">
    <property type="entry name" value="EXOCYST COMPLEX COMPONENT 5"/>
    <property type="match status" value="1"/>
</dbReference>
<dbReference type="GO" id="GO:0006887">
    <property type="term" value="P:exocytosis"/>
    <property type="evidence" value="ECO:0007669"/>
    <property type="project" value="UniProtKB-KW"/>
</dbReference>
<feature type="domain" description="Exocyst complex component Sec10-like alpha-helical bundle" evidence="8">
    <location>
        <begin position="156"/>
        <end position="706"/>
    </location>
</feature>
<dbReference type="GO" id="GO:0000145">
    <property type="term" value="C:exocyst"/>
    <property type="evidence" value="ECO:0007669"/>
    <property type="project" value="TreeGrafter"/>
</dbReference>
<dbReference type="OrthoDB" id="125856at2759"/>
<comment type="similarity">
    <text evidence="1">Belongs to the SEC10 family.</text>
</comment>
<keyword evidence="4" id="KW-0268">Exocytosis</keyword>
<evidence type="ECO:0000256" key="5">
    <source>
        <dbReference type="ARBA" id="ARBA00023054"/>
    </source>
</evidence>
<evidence type="ECO:0000313" key="11">
    <source>
        <dbReference type="Proteomes" id="UP000728032"/>
    </source>
</evidence>
<evidence type="ECO:0000259" key="9">
    <source>
        <dbReference type="Pfam" id="PF20667"/>
    </source>
</evidence>
<evidence type="ECO:0000313" key="10">
    <source>
        <dbReference type="EMBL" id="CAD7641669.1"/>
    </source>
</evidence>
<dbReference type="EMBL" id="OC915720">
    <property type="protein sequence ID" value="CAD7641669.1"/>
    <property type="molecule type" value="Genomic_DNA"/>
</dbReference>
<dbReference type="InterPro" id="IPR048627">
    <property type="entry name" value="Sec10_HB"/>
</dbReference>
<dbReference type="InterPro" id="IPR009976">
    <property type="entry name" value="Sec10-like"/>
</dbReference>
<accession>A0A7R9LH69</accession>
<evidence type="ECO:0000256" key="3">
    <source>
        <dbReference type="ARBA" id="ARBA00022448"/>
    </source>
</evidence>
<feature type="coiled-coil region" evidence="7">
    <location>
        <begin position="47"/>
        <end position="74"/>
    </location>
</feature>
<dbReference type="EMBL" id="CAJPVJ010000895">
    <property type="protein sequence ID" value="CAG2163647.1"/>
    <property type="molecule type" value="Genomic_DNA"/>
</dbReference>
<feature type="domain" description="Exocyst complex component Sec10 N-terminal" evidence="9">
    <location>
        <begin position="39"/>
        <end position="142"/>
    </location>
</feature>
<reference evidence="10" key="1">
    <citation type="submission" date="2020-11" db="EMBL/GenBank/DDBJ databases">
        <authorList>
            <person name="Tran Van P."/>
        </authorList>
    </citation>
    <scope>NUCLEOTIDE SEQUENCE</scope>
</reference>
<evidence type="ECO:0000256" key="7">
    <source>
        <dbReference type="SAM" id="Coils"/>
    </source>
</evidence>
<sequence>MSSLLLELEQDPFDGHEFVERLAWRSTAGRYDSFDAQSLREAFESGIADLKAVYDSHEKKCERLEMVCREEEKRHWLAVAHAQDLTRRSKTAFDALDARLAAVSAKVVYLGDQLEGVNTPRARAVEAQKLMTRFARFLRTDDNATDDDTDDDLHDAADVIQKLQLIAGELPSGQRFDAARALIARKYDSIERQLIEAFVGAHREDDRTRMRAIAATLVHFKGFSQCVDAFIETQQTALSSHSGNVFAEIPALCARTERVVRDVFPAPDHVMAKLVLNVFHGKLQDFVAKELSQLADAHDDRHLARLHVLFAQTSQLAQQLARSPTLALDQQFLTRISRHIFARYLDDYVIAETTCLRDKCSQLLRRYYESKNHQKRPTASALQMSLHELKRDLQQRIGRRGESETNVHSESFVSEEIAITVLQETKLALQRCRALCRPQDLSATALHVFDIQTQYLFAEHLDYGVEVALQAIPGPDSRTAPDVHFLEVVRQCNAICHLADKQFVDAVLPLVANTSRHSECLKKKRDTTQQLQTRLNAGLERSLAAIVGWVRALLAAEQRKTDFKPETEDALPLAASTPASAKVIRFVDAYVQRMRDSLDGHNVTSLLQEFGLRLHRALVDHFLQFQFTTVGAMVAICDLNEYRRCVEAFGAPLLSQLFAALHALFNLLIVAPENLRHAMEEVALERSLLLTFIQLRADYKTAKLVSQLK</sequence>
<dbReference type="InterPro" id="IPR048625">
    <property type="entry name" value="Sec10_N"/>
</dbReference>
<dbReference type="Pfam" id="PF07393">
    <property type="entry name" value="Sec10_HB"/>
    <property type="match status" value="1"/>
</dbReference>
<gene>
    <name evidence="10" type="ORF">ONB1V03_LOCUS3220</name>
</gene>
<keyword evidence="3" id="KW-0813">Transport</keyword>
<dbReference type="GO" id="GO:0006893">
    <property type="term" value="P:Golgi to plasma membrane transport"/>
    <property type="evidence" value="ECO:0007669"/>
    <property type="project" value="TreeGrafter"/>
</dbReference>
<proteinExistence type="inferred from homology"/>
<dbReference type="Proteomes" id="UP000728032">
    <property type="component" value="Unassembled WGS sequence"/>
</dbReference>